<dbReference type="GO" id="GO:0005886">
    <property type="term" value="C:plasma membrane"/>
    <property type="evidence" value="ECO:0007669"/>
    <property type="project" value="TreeGrafter"/>
</dbReference>
<feature type="transmembrane region" description="Helical" evidence="1">
    <location>
        <begin position="423"/>
        <end position="446"/>
    </location>
</feature>
<dbReference type="PANTHER" id="PTHR30354">
    <property type="entry name" value="GNT FAMILY GLUCONATE TRANSPORTER"/>
    <property type="match status" value="1"/>
</dbReference>
<feature type="transmembrane region" description="Helical" evidence="1">
    <location>
        <begin position="309"/>
        <end position="331"/>
    </location>
</feature>
<protein>
    <submittedName>
        <fullName evidence="2">D-beta-hydroxybutyrate permease</fullName>
    </submittedName>
</protein>
<proteinExistence type="predicted"/>
<name>A0A0S2W633_9FIRM</name>
<dbReference type="PANTHER" id="PTHR30354:SF7">
    <property type="entry name" value="BLL7963 PROTEIN"/>
    <property type="match status" value="1"/>
</dbReference>
<dbReference type="Proteomes" id="UP000064844">
    <property type="component" value="Chromosome"/>
</dbReference>
<accession>A0A0S2W633</accession>
<dbReference type="EMBL" id="CP011307">
    <property type="protein sequence ID" value="ALP94817.1"/>
    <property type="molecule type" value="Genomic_DNA"/>
</dbReference>
<sequence>MSPEILSIIGILLGLAVLVIFALKGVSLYVLAPLAALVVAIFSGGNILTAMTDTYMTGFANFMKNYFLMFALSSIFAKIMGDSGAAKVIALKVAALVKKAPPKYQRLLAVLSVGIMTAVLTVGGINLYCCVFVLVSIGKDLFEEFDLPWHLYMTSSLGSGSFTMTMIPGTPAIQNLIPVDVLGTQATAAPVLGTISTLICIVLSVVYVKYALTKCDKRNEHFLPTGSRIQASSPAEGASTEVPKINLLVCLIPSIALLIALNGLKLNAVVALVVAVIVALILFGKNLLDNKVNLSNCFAEGIKNAIMTLLNVCVIVGFGSVVSSTAGYTAIMASLDKIPGPPIFQLFIAVNVAAGVAGSASAALGIGMTMFADKFLAMGLSPDIIHRISVMSSGGLDSLPHSSGTASALGVAQLTHKEGYMHVFWLNTVIPMIVTAIACVLASMGVC</sequence>
<feature type="transmembrane region" description="Helical" evidence="1">
    <location>
        <begin position="30"/>
        <end position="51"/>
    </location>
</feature>
<feature type="transmembrane region" description="Helical" evidence="1">
    <location>
        <begin position="107"/>
        <end position="137"/>
    </location>
</feature>
<dbReference type="KEGG" id="ibu:IB211_02426c"/>
<gene>
    <name evidence="2" type="ORF">IB211_02426c</name>
</gene>
<evidence type="ECO:0000313" key="3">
    <source>
        <dbReference type="Proteomes" id="UP000064844"/>
    </source>
</evidence>
<dbReference type="RefSeq" id="WP_033118711.1">
    <property type="nucleotide sequence ID" value="NZ_CALICV010000035.1"/>
</dbReference>
<dbReference type="STRING" id="1297617.IB211_02426c"/>
<keyword evidence="1" id="KW-0472">Membrane</keyword>
<dbReference type="eggNOG" id="COG2610">
    <property type="taxonomic scope" value="Bacteria"/>
</dbReference>
<dbReference type="GO" id="GO:0015128">
    <property type="term" value="F:gluconate transmembrane transporter activity"/>
    <property type="evidence" value="ECO:0007669"/>
    <property type="project" value="InterPro"/>
</dbReference>
<feature type="transmembrane region" description="Helical" evidence="1">
    <location>
        <begin position="245"/>
        <end position="262"/>
    </location>
</feature>
<dbReference type="AlphaFoldDB" id="A0A0S2W633"/>
<feature type="transmembrane region" description="Helical" evidence="1">
    <location>
        <begin position="343"/>
        <end position="366"/>
    </location>
</feature>
<feature type="transmembrane region" description="Helical" evidence="1">
    <location>
        <begin position="6"/>
        <end position="23"/>
    </location>
</feature>
<evidence type="ECO:0000313" key="2">
    <source>
        <dbReference type="EMBL" id="ALP94817.1"/>
    </source>
</evidence>
<keyword evidence="1" id="KW-1133">Transmembrane helix</keyword>
<feature type="transmembrane region" description="Helical" evidence="1">
    <location>
        <begin position="188"/>
        <end position="208"/>
    </location>
</feature>
<keyword evidence="1" id="KW-0812">Transmembrane</keyword>
<feature type="transmembrane region" description="Helical" evidence="1">
    <location>
        <begin position="66"/>
        <end position="86"/>
    </location>
</feature>
<organism evidence="2 3">
    <name type="scientific">Intestinimonas butyriciproducens</name>
    <dbReference type="NCBI Taxonomy" id="1297617"/>
    <lineage>
        <taxon>Bacteria</taxon>
        <taxon>Bacillati</taxon>
        <taxon>Bacillota</taxon>
        <taxon>Clostridia</taxon>
        <taxon>Eubacteriales</taxon>
        <taxon>Intestinimonas</taxon>
    </lineage>
</organism>
<feature type="transmembrane region" description="Helical" evidence="1">
    <location>
        <begin position="268"/>
        <end position="288"/>
    </location>
</feature>
<reference evidence="3" key="2">
    <citation type="submission" date="2015-04" db="EMBL/GenBank/DDBJ databases">
        <title>A butyrogenic pathway from the amino acid lysine in a human gut commensal.</title>
        <authorList>
            <person name="de Vos W.M."/>
            <person name="Bui N.T.P."/>
            <person name="Plugge C.M."/>
            <person name="Ritari J."/>
        </authorList>
    </citation>
    <scope>NUCLEOTIDE SEQUENCE [LARGE SCALE GENOMIC DNA]</scope>
    <source>
        <strain evidence="3">AF211</strain>
    </source>
</reference>
<evidence type="ECO:0000256" key="1">
    <source>
        <dbReference type="SAM" id="Phobius"/>
    </source>
</evidence>
<reference evidence="2 3" key="1">
    <citation type="journal article" date="2015" name="Nat. Commun.">
        <title>Production of butyrate from lysine and the Amadori product fructoselysine by a human gut commensal.</title>
        <authorList>
            <person name="Bui T.P."/>
            <person name="Ritari J."/>
            <person name="Boeren S."/>
            <person name="de Waard P."/>
            <person name="Plugge C.M."/>
            <person name="de Vos W.M."/>
        </authorList>
    </citation>
    <scope>NUCLEOTIDE SEQUENCE [LARGE SCALE GENOMIC DNA]</scope>
    <source>
        <strain evidence="2 3">AF211</strain>
    </source>
</reference>
<keyword evidence="3" id="KW-1185">Reference proteome</keyword>
<dbReference type="InterPro" id="IPR003474">
    <property type="entry name" value="Glcn_transporter"/>
</dbReference>